<dbReference type="FunFam" id="1.20.1440.200:FF:000002">
    <property type="entry name" value="Vacuolar protein sorting-associated protein 28 homolog"/>
    <property type="match status" value="1"/>
</dbReference>
<feature type="domain" description="VPS28 N-terminal" evidence="10">
    <location>
        <begin position="98"/>
        <end position="205"/>
    </location>
</feature>
<comment type="similarity">
    <text evidence="7">Belongs to the VPS28 family.</text>
</comment>
<feature type="non-terminal residue" evidence="11">
    <location>
        <position position="1"/>
    </location>
</feature>
<evidence type="ECO:0000256" key="7">
    <source>
        <dbReference type="PROSITE-ProRule" id="PRU00642"/>
    </source>
</evidence>
<comment type="caution">
    <text evidence="11">The sequence shown here is derived from an EMBL/GenBank/DDBJ whole genome shotgun (WGS) entry which is preliminary data.</text>
</comment>
<evidence type="ECO:0000256" key="8">
    <source>
        <dbReference type="SAM" id="Phobius"/>
    </source>
</evidence>
<comment type="subcellular location">
    <subcellularLocation>
        <location evidence="1">Endosome</location>
    </subcellularLocation>
</comment>
<keyword evidence="2 7" id="KW-0813">Transport</keyword>
<evidence type="ECO:0000259" key="10">
    <source>
        <dbReference type="PROSITE" id="PS51313"/>
    </source>
</evidence>
<evidence type="ECO:0000256" key="5">
    <source>
        <dbReference type="ARBA" id="ARBA00057775"/>
    </source>
</evidence>
<evidence type="ECO:0008006" key="13">
    <source>
        <dbReference type="Google" id="ProtNLM"/>
    </source>
</evidence>
<protein>
    <recommendedName>
        <fullName evidence="13">Vacuolar protein sorting-associated protein 28 homolog</fullName>
    </recommendedName>
</protein>
<dbReference type="EMBL" id="JBJKTR010000002">
    <property type="protein sequence ID" value="KAL3377497.1"/>
    <property type="molecule type" value="Genomic_DNA"/>
</dbReference>
<feature type="transmembrane region" description="Helical" evidence="8">
    <location>
        <begin position="45"/>
        <end position="66"/>
    </location>
</feature>
<dbReference type="PANTHER" id="PTHR12937">
    <property type="entry name" value="VACUOLAR PROTEIN SORTING 28, ISOFORM 2 VPS28"/>
    <property type="match status" value="1"/>
</dbReference>
<dbReference type="GO" id="GO:0015031">
    <property type="term" value="P:protein transport"/>
    <property type="evidence" value="ECO:0007669"/>
    <property type="project" value="UniProtKB-UniRule"/>
</dbReference>
<dbReference type="Pfam" id="PF03997">
    <property type="entry name" value="VPS28"/>
    <property type="match status" value="1"/>
</dbReference>
<feature type="domain" description="VPS28 C-terminal" evidence="9">
    <location>
        <begin position="215"/>
        <end position="311"/>
    </location>
</feature>
<dbReference type="InterPro" id="IPR037206">
    <property type="entry name" value="VPS28_C_sf"/>
</dbReference>
<dbReference type="Gene3D" id="1.20.120.1130">
    <property type="match status" value="1"/>
</dbReference>
<evidence type="ECO:0000256" key="6">
    <source>
        <dbReference type="ARBA" id="ARBA00061953"/>
    </source>
</evidence>
<keyword evidence="8" id="KW-0812">Transmembrane</keyword>
<sequence>YTQPVYVASKEYRDNTPFSLLFLITCNTLPIIQSRVFHLLLYRRIFLLVNCICMPFARVGLSMLHWPPFTLQPCVVFRVTKTSIFARVPSSSPTFLTKVKILLPTPMEVKLWNDKREREMYENFAELFAIIKATEKLEKAYVRDIISPAEYEAECQKLIAHFKTLSSTLKDTVPSIEQFHDTYKMDCPSALNRLVTSGVPATVEHRAAAATSSASSASVVAECVQNFITAMDSLKLNMIAVDQVHPLLSDLSSSLNKLLILPSDFEGKTKMREWLSRLSKMGAADELTEQQARQLHFDLESSYNSFMAALPSAGT</sequence>
<dbReference type="PROSITE" id="PS51313">
    <property type="entry name" value="VPS28_N"/>
    <property type="match status" value="1"/>
</dbReference>
<proteinExistence type="inferred from homology"/>
<dbReference type="InterPro" id="IPR017899">
    <property type="entry name" value="VPS28_C"/>
</dbReference>
<keyword evidence="8" id="KW-0472">Membrane</keyword>
<dbReference type="Proteomes" id="UP001627284">
    <property type="component" value="Unassembled WGS sequence"/>
</dbReference>
<evidence type="ECO:0000256" key="2">
    <source>
        <dbReference type="ARBA" id="ARBA00022448"/>
    </source>
</evidence>
<evidence type="ECO:0000256" key="1">
    <source>
        <dbReference type="ARBA" id="ARBA00004177"/>
    </source>
</evidence>
<dbReference type="PANTHER" id="PTHR12937:SF0">
    <property type="entry name" value="VACUOLAR PROTEIN SORTING-ASSOCIATED PROTEIN 28 HOMOLOG"/>
    <property type="match status" value="1"/>
</dbReference>
<keyword evidence="3" id="KW-0967">Endosome</keyword>
<dbReference type="InterPro" id="IPR007143">
    <property type="entry name" value="Vps28"/>
</dbReference>
<comment type="function">
    <text evidence="5">Component of the ESCRT-I complex (endosomal sorting complex required for transport I), a regulator of vesicular trafficking process. Required for the sorting of endocytic ubiquitinated cargos into multivesicular bodies (MVBs). Mediates the association to the ESCRT-0 complex.</text>
</comment>
<organism evidence="11 12">
    <name type="scientific">Solanum stoloniferum</name>
    <dbReference type="NCBI Taxonomy" id="62892"/>
    <lineage>
        <taxon>Eukaryota</taxon>
        <taxon>Viridiplantae</taxon>
        <taxon>Streptophyta</taxon>
        <taxon>Embryophyta</taxon>
        <taxon>Tracheophyta</taxon>
        <taxon>Spermatophyta</taxon>
        <taxon>Magnoliopsida</taxon>
        <taxon>eudicotyledons</taxon>
        <taxon>Gunneridae</taxon>
        <taxon>Pentapetalae</taxon>
        <taxon>asterids</taxon>
        <taxon>lamiids</taxon>
        <taxon>Solanales</taxon>
        <taxon>Solanaceae</taxon>
        <taxon>Solanoideae</taxon>
        <taxon>Solaneae</taxon>
        <taxon>Solanum</taxon>
    </lineage>
</organism>
<keyword evidence="12" id="KW-1185">Reference proteome</keyword>
<dbReference type="InterPro" id="IPR037202">
    <property type="entry name" value="ESCRT_assembly_dom"/>
</dbReference>
<accession>A0ABD2V8M7</accession>
<evidence type="ECO:0000259" key="9">
    <source>
        <dbReference type="PROSITE" id="PS51310"/>
    </source>
</evidence>
<keyword evidence="4 7" id="KW-0653">Protein transport</keyword>
<dbReference type="Gene3D" id="1.20.1440.200">
    <property type="match status" value="1"/>
</dbReference>
<dbReference type="InterPro" id="IPR017898">
    <property type="entry name" value="VPS28_N"/>
</dbReference>
<dbReference type="SUPFAM" id="SSF140111">
    <property type="entry name" value="Endosomal sorting complex assembly domain"/>
    <property type="match status" value="1"/>
</dbReference>
<dbReference type="PROSITE" id="PS51310">
    <property type="entry name" value="VPS28_C"/>
    <property type="match status" value="1"/>
</dbReference>
<evidence type="ECO:0000256" key="4">
    <source>
        <dbReference type="ARBA" id="ARBA00022927"/>
    </source>
</evidence>
<keyword evidence="8" id="KW-1133">Transmembrane helix</keyword>
<reference evidence="11 12" key="1">
    <citation type="submission" date="2024-05" db="EMBL/GenBank/DDBJ databases">
        <title>De novo assembly of an allotetraploid wild potato.</title>
        <authorList>
            <person name="Hosaka A.J."/>
        </authorList>
    </citation>
    <scope>NUCLEOTIDE SEQUENCE [LARGE SCALE GENOMIC DNA]</scope>
    <source>
        <tissue evidence="11">Young leaves</tissue>
    </source>
</reference>
<evidence type="ECO:0000313" key="11">
    <source>
        <dbReference type="EMBL" id="KAL3377497.1"/>
    </source>
</evidence>
<dbReference type="AlphaFoldDB" id="A0ABD2V8M7"/>
<dbReference type="SUPFAM" id="SSF140427">
    <property type="entry name" value="VPS28 C-terminal domain-like"/>
    <property type="match status" value="1"/>
</dbReference>
<dbReference type="InterPro" id="IPR038358">
    <property type="entry name" value="VPS28_N_sf"/>
</dbReference>
<evidence type="ECO:0000256" key="3">
    <source>
        <dbReference type="ARBA" id="ARBA00022753"/>
    </source>
</evidence>
<evidence type="ECO:0000313" key="12">
    <source>
        <dbReference type="Proteomes" id="UP001627284"/>
    </source>
</evidence>
<comment type="subunit">
    <text evidence="6">Component of the endosomal sorting required for transport complex I (ESCRT-I), composed of ELC, VPS28 and VPS37. Interacts with ELC.</text>
</comment>
<name>A0ABD2V8M7_9SOLN</name>
<gene>
    <name evidence="11" type="ORF">AABB24_003750</name>
</gene>
<feature type="transmembrane region" description="Helical" evidence="8">
    <location>
        <begin position="16"/>
        <end position="33"/>
    </location>
</feature>
<dbReference type="FunFam" id="1.20.120.1130:FF:000001">
    <property type="entry name" value="Vacuolar protein sorting-associated protein 28 homolog"/>
    <property type="match status" value="1"/>
</dbReference>
<dbReference type="GO" id="GO:0005768">
    <property type="term" value="C:endosome"/>
    <property type="evidence" value="ECO:0007669"/>
    <property type="project" value="UniProtKB-SubCell"/>
</dbReference>